<dbReference type="RefSeq" id="WP_121006429.1">
    <property type="nucleotide sequence ID" value="NZ_RBXO01000001.1"/>
</dbReference>
<dbReference type="InterPro" id="IPR001647">
    <property type="entry name" value="HTH_TetR"/>
</dbReference>
<keyword evidence="8" id="KW-1185">Reference proteome</keyword>
<dbReference type="Gene3D" id="1.10.10.60">
    <property type="entry name" value="Homeodomain-like"/>
    <property type="match status" value="1"/>
</dbReference>
<gene>
    <name evidence="7" type="ORF">C8E97_3290</name>
</gene>
<dbReference type="PRINTS" id="PR00455">
    <property type="entry name" value="HTHTETR"/>
</dbReference>
<evidence type="ECO:0000256" key="5">
    <source>
        <dbReference type="SAM" id="MobiDB-lite"/>
    </source>
</evidence>
<evidence type="ECO:0000256" key="1">
    <source>
        <dbReference type="ARBA" id="ARBA00023015"/>
    </source>
</evidence>
<dbReference type="Pfam" id="PF00440">
    <property type="entry name" value="TetR_N"/>
    <property type="match status" value="1"/>
</dbReference>
<proteinExistence type="predicted"/>
<reference evidence="7 8" key="1">
    <citation type="submission" date="2018-10" db="EMBL/GenBank/DDBJ databases">
        <title>Sequencing the genomes of 1000 actinobacteria strains.</title>
        <authorList>
            <person name="Klenk H.-P."/>
        </authorList>
    </citation>
    <scope>NUCLEOTIDE SEQUENCE [LARGE SCALE GENOMIC DNA]</scope>
    <source>
        <strain evidence="7 8">DSM 43800</strain>
    </source>
</reference>
<evidence type="ECO:0000256" key="2">
    <source>
        <dbReference type="ARBA" id="ARBA00023125"/>
    </source>
</evidence>
<feature type="domain" description="HTH tetR-type" evidence="6">
    <location>
        <begin position="11"/>
        <end position="71"/>
    </location>
</feature>
<keyword evidence="1" id="KW-0805">Transcription regulation</keyword>
<dbReference type="EMBL" id="RBXO01000001">
    <property type="protein sequence ID" value="RKT54643.1"/>
    <property type="molecule type" value="Genomic_DNA"/>
</dbReference>
<dbReference type="GO" id="GO:0000976">
    <property type="term" value="F:transcription cis-regulatory region binding"/>
    <property type="evidence" value="ECO:0007669"/>
    <property type="project" value="TreeGrafter"/>
</dbReference>
<keyword evidence="3" id="KW-0804">Transcription</keyword>
<dbReference type="Proteomes" id="UP000282084">
    <property type="component" value="Unassembled WGS sequence"/>
</dbReference>
<dbReference type="Gene3D" id="1.10.357.10">
    <property type="entry name" value="Tetracycline Repressor, domain 2"/>
    <property type="match status" value="1"/>
</dbReference>
<dbReference type="OrthoDB" id="3296001at2"/>
<accession>A0A495W1P6</accession>
<evidence type="ECO:0000259" key="6">
    <source>
        <dbReference type="PROSITE" id="PS50977"/>
    </source>
</evidence>
<dbReference type="SUPFAM" id="SSF46689">
    <property type="entry name" value="Homeodomain-like"/>
    <property type="match status" value="1"/>
</dbReference>
<dbReference type="PANTHER" id="PTHR30055:SF238">
    <property type="entry name" value="MYCOFACTOCIN BIOSYNTHESIS TRANSCRIPTIONAL REGULATOR MFTR-RELATED"/>
    <property type="match status" value="1"/>
</dbReference>
<name>A0A495W1P6_9PSEU</name>
<evidence type="ECO:0000313" key="7">
    <source>
        <dbReference type="EMBL" id="RKT54643.1"/>
    </source>
</evidence>
<dbReference type="InterPro" id="IPR009057">
    <property type="entry name" value="Homeodomain-like_sf"/>
</dbReference>
<protein>
    <submittedName>
        <fullName evidence="7">TetR family transcriptional regulator</fullName>
    </submittedName>
</protein>
<evidence type="ECO:0000256" key="4">
    <source>
        <dbReference type="PROSITE-ProRule" id="PRU00335"/>
    </source>
</evidence>
<dbReference type="GO" id="GO:0003700">
    <property type="term" value="F:DNA-binding transcription factor activity"/>
    <property type="evidence" value="ECO:0007669"/>
    <property type="project" value="TreeGrafter"/>
</dbReference>
<feature type="compositionally biased region" description="Pro residues" evidence="5">
    <location>
        <begin position="208"/>
        <end position="223"/>
    </location>
</feature>
<dbReference type="PROSITE" id="PS50977">
    <property type="entry name" value="HTH_TETR_2"/>
    <property type="match status" value="1"/>
</dbReference>
<sequence>MEESRRERKKQQVRKLLVETAMRLFAEQGFERTTVAQIAEAADVAPKTFFNHFPTKDDVLFADAGPSDALAAEVIAARRPEDTVADVLRRTYEALRHDYVPIGGRDPETTALHGRLLTTVPSLQARALQRSLAFQRELAQALLAAFPDRLDPISAAAVVGALAGATQAAALRSMELGQDEQQLWAAMDRGVRIALHGLPEPDTEPTSGPTPDPTPPAPTPPPTADSDHP</sequence>
<dbReference type="AlphaFoldDB" id="A0A495W1P6"/>
<evidence type="ECO:0000256" key="3">
    <source>
        <dbReference type="ARBA" id="ARBA00023163"/>
    </source>
</evidence>
<dbReference type="InterPro" id="IPR050109">
    <property type="entry name" value="HTH-type_TetR-like_transc_reg"/>
</dbReference>
<evidence type="ECO:0000313" key="8">
    <source>
        <dbReference type="Proteomes" id="UP000282084"/>
    </source>
</evidence>
<keyword evidence="2 4" id="KW-0238">DNA-binding</keyword>
<organism evidence="7 8">
    <name type="scientific">Saccharothrix australiensis</name>
    <dbReference type="NCBI Taxonomy" id="2072"/>
    <lineage>
        <taxon>Bacteria</taxon>
        <taxon>Bacillati</taxon>
        <taxon>Actinomycetota</taxon>
        <taxon>Actinomycetes</taxon>
        <taxon>Pseudonocardiales</taxon>
        <taxon>Pseudonocardiaceae</taxon>
        <taxon>Saccharothrix</taxon>
    </lineage>
</organism>
<feature type="DNA-binding region" description="H-T-H motif" evidence="4">
    <location>
        <begin position="34"/>
        <end position="53"/>
    </location>
</feature>
<comment type="caution">
    <text evidence="7">The sequence shown here is derived from an EMBL/GenBank/DDBJ whole genome shotgun (WGS) entry which is preliminary data.</text>
</comment>
<dbReference type="PANTHER" id="PTHR30055">
    <property type="entry name" value="HTH-TYPE TRANSCRIPTIONAL REGULATOR RUTR"/>
    <property type="match status" value="1"/>
</dbReference>
<feature type="region of interest" description="Disordered" evidence="5">
    <location>
        <begin position="194"/>
        <end position="229"/>
    </location>
</feature>